<proteinExistence type="predicted"/>
<gene>
    <name evidence="2" type="ORF">E9531_05925</name>
</gene>
<dbReference type="AlphaFoldDB" id="A0A4V4GRV4"/>
<reference evidence="2 3" key="1">
    <citation type="journal article" date="2015" name="Antonie Van Leeuwenhoek">
        <title>Lampropedia puyangensis sp. nov., isolated from symptomatic bark of Populus ? euramericana canker and emended description of Lampropedia hyalina (Ehrenberg 1832) Lee et al. 2004.</title>
        <authorList>
            <person name="Li Y."/>
            <person name="Wang T."/>
            <person name="Piao C.G."/>
            <person name="Wang L.F."/>
            <person name="Tian G.Z."/>
            <person name="Zhu T.H."/>
            <person name="Guo M.W."/>
        </authorList>
    </citation>
    <scope>NUCLEOTIDE SEQUENCE [LARGE SCALE GENOMIC DNA]</scope>
    <source>
        <strain evidence="2 3">2-bin</strain>
    </source>
</reference>
<organism evidence="2 3">
    <name type="scientific">Lampropedia puyangensis</name>
    <dbReference type="NCBI Taxonomy" id="1330072"/>
    <lineage>
        <taxon>Bacteria</taxon>
        <taxon>Pseudomonadati</taxon>
        <taxon>Pseudomonadota</taxon>
        <taxon>Betaproteobacteria</taxon>
        <taxon>Burkholderiales</taxon>
        <taxon>Comamonadaceae</taxon>
        <taxon>Lampropedia</taxon>
    </lineage>
</organism>
<dbReference type="InterPro" id="IPR006680">
    <property type="entry name" value="Amidohydro-rel"/>
</dbReference>
<dbReference type="InterPro" id="IPR052358">
    <property type="entry name" value="Aro_Compnd_Degr_Hydrolases"/>
</dbReference>
<protein>
    <submittedName>
        <fullName evidence="2">Amidohydrolase</fullName>
    </submittedName>
</protein>
<dbReference type="OrthoDB" id="9787654at2"/>
<comment type="caution">
    <text evidence="2">The sequence shown here is derived from an EMBL/GenBank/DDBJ whole genome shotgun (WGS) entry which is preliminary data.</text>
</comment>
<evidence type="ECO:0000259" key="1">
    <source>
        <dbReference type="Pfam" id="PF04909"/>
    </source>
</evidence>
<name>A0A4V4GRV4_9BURK</name>
<keyword evidence="2" id="KW-0378">Hydrolase</keyword>
<evidence type="ECO:0000313" key="2">
    <source>
        <dbReference type="EMBL" id="THU03806.1"/>
    </source>
</evidence>
<sequence>MPSAACDCHVHVIGPAHDYPMHDARAYTPAEASLNDLRAHKARLGLGRAVLVQPSVYGIDNRYMLACLQHMGGTGRGIAVIDAAHRRELLEQWHALGVRGVRVNLESAGARDLEAAWAMLEHTAQQIAPLKWHLQVYAAYSVLRALSPRLLQLPVPLVLDHFAMVPAEWACDAVALEPLEELLSSGRVYIKLSGSYRLSDVLLDSLHAADILAARWLALRPDRLLWGSDWPHTARDPGKHRLEVSAYRNIASDGLHVQALTWFPTPEIRQQVMVINPQQLYGFEGAVPNQ</sequence>
<dbReference type="PANTHER" id="PTHR35563">
    <property type="entry name" value="BARREL METAL-DEPENDENT HYDROLASE, PUTATIVE (AFU_ORTHOLOGUE AFUA_1G16240)-RELATED"/>
    <property type="match status" value="1"/>
</dbReference>
<feature type="domain" description="Amidohydrolase-related" evidence="1">
    <location>
        <begin position="6"/>
        <end position="283"/>
    </location>
</feature>
<evidence type="ECO:0000313" key="3">
    <source>
        <dbReference type="Proteomes" id="UP000308917"/>
    </source>
</evidence>
<accession>A0A4V4GRV4</accession>
<keyword evidence="3" id="KW-1185">Reference proteome</keyword>
<dbReference type="PANTHER" id="PTHR35563:SF2">
    <property type="entry name" value="BARREL METAL-DEPENDENT HYDROLASE, PUTATIVE (AFU_ORTHOLOGUE AFUA_1G16240)-RELATED"/>
    <property type="match status" value="1"/>
</dbReference>
<dbReference type="Proteomes" id="UP000308917">
    <property type="component" value="Unassembled WGS sequence"/>
</dbReference>
<dbReference type="EMBL" id="STFG01000004">
    <property type="protein sequence ID" value="THU03806.1"/>
    <property type="molecule type" value="Genomic_DNA"/>
</dbReference>
<dbReference type="Gene3D" id="3.20.20.140">
    <property type="entry name" value="Metal-dependent hydrolases"/>
    <property type="match status" value="1"/>
</dbReference>
<dbReference type="GO" id="GO:0016787">
    <property type="term" value="F:hydrolase activity"/>
    <property type="evidence" value="ECO:0007669"/>
    <property type="project" value="UniProtKB-KW"/>
</dbReference>
<dbReference type="Pfam" id="PF04909">
    <property type="entry name" value="Amidohydro_2"/>
    <property type="match status" value="1"/>
</dbReference>
<dbReference type="InterPro" id="IPR032466">
    <property type="entry name" value="Metal_Hydrolase"/>
</dbReference>
<dbReference type="SUPFAM" id="SSF51556">
    <property type="entry name" value="Metallo-dependent hydrolases"/>
    <property type="match status" value="1"/>
</dbReference>